<organism evidence="6 7">
    <name type="scientific">Asbolus verrucosus</name>
    <name type="common">Desert ironclad beetle</name>
    <dbReference type="NCBI Taxonomy" id="1661398"/>
    <lineage>
        <taxon>Eukaryota</taxon>
        <taxon>Metazoa</taxon>
        <taxon>Ecdysozoa</taxon>
        <taxon>Arthropoda</taxon>
        <taxon>Hexapoda</taxon>
        <taxon>Insecta</taxon>
        <taxon>Pterygota</taxon>
        <taxon>Neoptera</taxon>
        <taxon>Endopterygota</taxon>
        <taxon>Coleoptera</taxon>
        <taxon>Polyphaga</taxon>
        <taxon>Cucujiformia</taxon>
        <taxon>Tenebrionidae</taxon>
        <taxon>Pimeliinae</taxon>
        <taxon>Asbolus</taxon>
    </lineage>
</organism>
<evidence type="ECO:0000256" key="4">
    <source>
        <dbReference type="ARBA" id="ARBA00022827"/>
    </source>
</evidence>
<dbReference type="InterPro" id="IPR006091">
    <property type="entry name" value="Acyl-CoA_Oxase/DH_mid-dom"/>
</dbReference>
<comment type="caution">
    <text evidence="6">The sequence shown here is derived from an EMBL/GenBank/DDBJ whole genome shotgun (WGS) entry which is preliminary data.</text>
</comment>
<protein>
    <submittedName>
        <fullName evidence="6">Acyl-CoA dh M domain containing protein</fullName>
    </submittedName>
</protein>
<dbReference type="Gene3D" id="2.40.110.10">
    <property type="entry name" value="Butyryl-CoA Dehydrogenase, subunit A, domain 2"/>
    <property type="match status" value="1"/>
</dbReference>
<evidence type="ECO:0000256" key="2">
    <source>
        <dbReference type="ARBA" id="ARBA00005189"/>
    </source>
</evidence>
<evidence type="ECO:0000256" key="3">
    <source>
        <dbReference type="ARBA" id="ARBA00022630"/>
    </source>
</evidence>
<dbReference type="GO" id="GO:0005504">
    <property type="term" value="F:fatty acid binding"/>
    <property type="evidence" value="ECO:0007669"/>
    <property type="project" value="TreeGrafter"/>
</dbReference>
<dbReference type="GO" id="GO:0005777">
    <property type="term" value="C:peroxisome"/>
    <property type="evidence" value="ECO:0007669"/>
    <property type="project" value="InterPro"/>
</dbReference>
<dbReference type="PANTHER" id="PTHR10909:SF390">
    <property type="entry name" value="PEROXISOMAL ACYL-COENZYME A OXIDASE 3"/>
    <property type="match status" value="1"/>
</dbReference>
<evidence type="ECO:0000259" key="5">
    <source>
        <dbReference type="Pfam" id="PF02770"/>
    </source>
</evidence>
<comment type="cofactor">
    <cofactor evidence="1">
        <name>FAD</name>
        <dbReference type="ChEBI" id="CHEBI:57692"/>
    </cofactor>
</comment>
<dbReference type="GO" id="GO:0033540">
    <property type="term" value="P:fatty acid beta-oxidation using acyl-CoA oxidase"/>
    <property type="evidence" value="ECO:0007669"/>
    <property type="project" value="TreeGrafter"/>
</dbReference>
<proteinExistence type="predicted"/>
<evidence type="ECO:0000313" key="6">
    <source>
        <dbReference type="EMBL" id="RZC36687.1"/>
    </source>
</evidence>
<sequence length="248" mass="27876">MSKLLQDFPPGPLDFYRKKASFDWKKLKVFIDTEDVVQYQNELHEVLKTHPEYQNNLLSRSFDEERRTSTRRALALQNLELASLPTILENIKRAPVLLRTMMQLSSGSTVKESVGSQLFNSVLRGQGTERHSIFLEKSENGEIYGCFCLTEIGHGTNTKGMKTTATYDKEKQQFVMHTPDFEAAKCWAGGLGQMASHAIVYAQLYVDGVHHGLHTFVVPIRDPKTLLPHPGVIVGDMGEKIGLNGIDN</sequence>
<dbReference type="InterPro" id="IPR046373">
    <property type="entry name" value="Acyl-CoA_Oxase/DH_mid-dom_sf"/>
</dbReference>
<gene>
    <name evidence="6" type="ORF">BDFB_013577</name>
</gene>
<dbReference type="Pfam" id="PF02770">
    <property type="entry name" value="Acyl-CoA_dh_M"/>
    <property type="match status" value="1"/>
</dbReference>
<dbReference type="Proteomes" id="UP000292052">
    <property type="component" value="Unassembled WGS sequence"/>
</dbReference>
<reference evidence="6 7" key="1">
    <citation type="submission" date="2017-03" db="EMBL/GenBank/DDBJ databases">
        <title>Genome of the blue death feigning beetle - Asbolus verrucosus.</title>
        <authorList>
            <person name="Rider S.D."/>
        </authorList>
    </citation>
    <scope>NUCLEOTIDE SEQUENCE [LARGE SCALE GENOMIC DNA]</scope>
    <source>
        <strain evidence="6">Butters</strain>
        <tissue evidence="6">Head and leg muscle</tissue>
    </source>
</reference>
<evidence type="ECO:0000313" key="7">
    <source>
        <dbReference type="Proteomes" id="UP000292052"/>
    </source>
</evidence>
<dbReference type="InterPro" id="IPR009100">
    <property type="entry name" value="AcylCoA_DH/oxidase_NM_dom_sf"/>
</dbReference>
<dbReference type="FunFam" id="2.40.110.10:FF:000005">
    <property type="entry name" value="Acyl-coenzyme A oxidase"/>
    <property type="match status" value="1"/>
</dbReference>
<dbReference type="GO" id="GO:0055088">
    <property type="term" value="P:lipid homeostasis"/>
    <property type="evidence" value="ECO:0007669"/>
    <property type="project" value="TreeGrafter"/>
</dbReference>
<comment type="pathway">
    <text evidence="2">Lipid metabolism.</text>
</comment>
<dbReference type="OrthoDB" id="538336at2759"/>
<dbReference type="PANTHER" id="PTHR10909">
    <property type="entry name" value="ELECTRON TRANSPORT OXIDOREDUCTASE"/>
    <property type="match status" value="1"/>
</dbReference>
<keyword evidence="4" id="KW-0274">FAD</keyword>
<keyword evidence="7" id="KW-1185">Reference proteome</keyword>
<feature type="domain" description="Acyl-CoA oxidase/dehydrogenase middle" evidence="5">
    <location>
        <begin position="146"/>
        <end position="247"/>
    </location>
</feature>
<accession>A0A482VWS1</accession>
<dbReference type="GO" id="GO:0016402">
    <property type="term" value="F:pristanoyl-CoA oxidase activity"/>
    <property type="evidence" value="ECO:0007669"/>
    <property type="project" value="TreeGrafter"/>
</dbReference>
<name>A0A482VWS1_ASBVE</name>
<dbReference type="InterPro" id="IPR012258">
    <property type="entry name" value="Acyl-CoA_oxidase"/>
</dbReference>
<dbReference type="EMBL" id="QDEB01059763">
    <property type="protein sequence ID" value="RZC36687.1"/>
    <property type="molecule type" value="Genomic_DNA"/>
</dbReference>
<keyword evidence="3" id="KW-0285">Flavoprotein</keyword>
<evidence type="ECO:0000256" key="1">
    <source>
        <dbReference type="ARBA" id="ARBA00001974"/>
    </source>
</evidence>
<dbReference type="SUPFAM" id="SSF56645">
    <property type="entry name" value="Acyl-CoA dehydrogenase NM domain-like"/>
    <property type="match status" value="1"/>
</dbReference>
<feature type="non-terminal residue" evidence="6">
    <location>
        <position position="248"/>
    </location>
</feature>
<dbReference type="STRING" id="1661398.A0A482VWS1"/>
<dbReference type="GO" id="GO:0071949">
    <property type="term" value="F:FAD binding"/>
    <property type="evidence" value="ECO:0007669"/>
    <property type="project" value="InterPro"/>
</dbReference>
<dbReference type="AlphaFoldDB" id="A0A482VWS1"/>